<dbReference type="FunFam" id="3.40.50.980:FF:000001">
    <property type="entry name" value="Non-ribosomal peptide synthetase"/>
    <property type="match status" value="2"/>
</dbReference>
<dbReference type="GO" id="GO:0044550">
    <property type="term" value="P:secondary metabolite biosynthetic process"/>
    <property type="evidence" value="ECO:0007669"/>
    <property type="project" value="TreeGrafter"/>
</dbReference>
<keyword evidence="1" id="KW-0596">Phosphopantetheine</keyword>
<dbReference type="Gene3D" id="3.30.559.10">
    <property type="entry name" value="Chloramphenicol acetyltransferase-like domain"/>
    <property type="match status" value="6"/>
</dbReference>
<feature type="domain" description="Carrier" evidence="6">
    <location>
        <begin position="5982"/>
        <end position="6063"/>
    </location>
</feature>
<comment type="caution">
    <text evidence="7">The sequence shown here is derived from an EMBL/GenBank/DDBJ whole genome shotgun (WGS) entry which is preliminary data.</text>
</comment>
<evidence type="ECO:0000256" key="5">
    <source>
        <dbReference type="SAM" id="MobiDB-lite"/>
    </source>
</evidence>
<dbReference type="Pfam" id="PF00501">
    <property type="entry name" value="AMP-binding"/>
    <property type="match status" value="6"/>
</dbReference>
<dbReference type="PROSITE" id="PS00455">
    <property type="entry name" value="AMP_BINDING"/>
    <property type="match status" value="4"/>
</dbReference>
<dbReference type="Gene3D" id="3.40.50.12780">
    <property type="entry name" value="N-terminal domain of ligase-like"/>
    <property type="match status" value="5"/>
</dbReference>
<comment type="similarity">
    <text evidence="4">Belongs to the NRP synthetase family.</text>
</comment>
<feature type="domain" description="Carrier" evidence="6">
    <location>
        <begin position="5400"/>
        <end position="5476"/>
    </location>
</feature>
<dbReference type="EMBL" id="MDYX01000046">
    <property type="protein sequence ID" value="KAF9630923.1"/>
    <property type="molecule type" value="Genomic_DNA"/>
</dbReference>
<feature type="domain" description="Carrier" evidence="6">
    <location>
        <begin position="1633"/>
        <end position="1708"/>
    </location>
</feature>
<keyword evidence="3" id="KW-0436">Ligase</keyword>
<dbReference type="PROSITE" id="PS50075">
    <property type="entry name" value="CARRIER"/>
    <property type="match status" value="7"/>
</dbReference>
<reference evidence="7" key="1">
    <citation type="submission" date="2016-08" db="EMBL/GenBank/DDBJ databases">
        <authorList>
            <person name="Yan J."/>
        </authorList>
    </citation>
    <scope>NUCLEOTIDE SEQUENCE</scope>
    <source>
        <strain evidence="7">CSS-01s</strain>
    </source>
</reference>
<dbReference type="CDD" id="cd05918">
    <property type="entry name" value="A_NRPS_SidN3_like"/>
    <property type="match status" value="4"/>
</dbReference>
<dbReference type="FunFam" id="3.30.559.30:FF:000003">
    <property type="entry name" value="Nonribosomal peptide synthase SidD"/>
    <property type="match status" value="1"/>
</dbReference>
<feature type="compositionally biased region" description="Basic and acidic residues" evidence="5">
    <location>
        <begin position="4274"/>
        <end position="4290"/>
    </location>
</feature>
<dbReference type="CDD" id="cd19545">
    <property type="entry name" value="FUM14_C_NRPS-like"/>
    <property type="match status" value="4"/>
</dbReference>
<dbReference type="InterPro" id="IPR006162">
    <property type="entry name" value="Ppantetheine_attach_site"/>
</dbReference>
<dbReference type="SUPFAM" id="SSF47336">
    <property type="entry name" value="ACP-like"/>
    <property type="match status" value="7"/>
</dbReference>
<dbReference type="InterPro" id="IPR001242">
    <property type="entry name" value="Condensation_dom"/>
</dbReference>
<gene>
    <name evidence="7" type="ORF">BFW01_g1794</name>
</gene>
<feature type="domain" description="Carrier" evidence="6">
    <location>
        <begin position="540"/>
        <end position="616"/>
    </location>
</feature>
<dbReference type="InterPro" id="IPR020845">
    <property type="entry name" value="AMP-binding_CS"/>
</dbReference>
<evidence type="ECO:0000256" key="2">
    <source>
        <dbReference type="ARBA" id="ARBA00022553"/>
    </source>
</evidence>
<protein>
    <submittedName>
        <fullName evidence="7">Aerothricin synthetase 1</fullName>
    </submittedName>
</protein>
<feature type="domain" description="Carrier" evidence="6">
    <location>
        <begin position="3204"/>
        <end position="3280"/>
    </location>
</feature>
<feature type="region of interest" description="Disordered" evidence="5">
    <location>
        <begin position="1611"/>
        <end position="1633"/>
    </location>
</feature>
<dbReference type="SMART" id="SM01294">
    <property type="entry name" value="PKS_PP_betabranch"/>
    <property type="match status" value="1"/>
</dbReference>
<dbReference type="InterPro" id="IPR010071">
    <property type="entry name" value="AA_adenyl_dom"/>
</dbReference>
<proteinExistence type="inferred from homology"/>
<dbReference type="SUPFAM" id="SSF52777">
    <property type="entry name" value="CoA-dependent acyltransferases"/>
    <property type="match status" value="12"/>
</dbReference>
<keyword evidence="2" id="KW-0597">Phosphoprotein</keyword>
<dbReference type="FunFam" id="3.40.50.12780:FF:000012">
    <property type="entry name" value="Non-ribosomal peptide synthetase"/>
    <property type="match status" value="1"/>
</dbReference>
<dbReference type="SMART" id="SM00823">
    <property type="entry name" value="PKS_PP"/>
    <property type="match status" value="5"/>
</dbReference>
<dbReference type="PROSITE" id="PS00012">
    <property type="entry name" value="PHOSPHOPANTETHEINE"/>
    <property type="match status" value="2"/>
</dbReference>
<dbReference type="PANTHER" id="PTHR45527">
    <property type="entry name" value="NONRIBOSOMAL PEPTIDE SYNTHETASE"/>
    <property type="match status" value="1"/>
</dbReference>
<dbReference type="InterPro" id="IPR036736">
    <property type="entry name" value="ACP-like_sf"/>
</dbReference>
<dbReference type="InterPro" id="IPR009081">
    <property type="entry name" value="PP-bd_ACP"/>
</dbReference>
<dbReference type="GO" id="GO:0031177">
    <property type="term" value="F:phosphopantetheine binding"/>
    <property type="evidence" value="ECO:0007669"/>
    <property type="project" value="InterPro"/>
</dbReference>
<feature type="domain" description="Carrier" evidence="6">
    <location>
        <begin position="2181"/>
        <end position="2258"/>
    </location>
</feature>
<accession>A0A8H7MCC3</accession>
<dbReference type="Gene3D" id="1.10.1200.10">
    <property type="entry name" value="ACP-like"/>
    <property type="match status" value="7"/>
</dbReference>
<evidence type="ECO:0000256" key="3">
    <source>
        <dbReference type="ARBA" id="ARBA00022598"/>
    </source>
</evidence>
<dbReference type="Proteomes" id="UP000627934">
    <property type="component" value="Unassembled WGS sequence"/>
</dbReference>
<name>A0A8H7MCC3_9PEZI</name>
<feature type="domain" description="Carrier" evidence="6">
    <location>
        <begin position="4301"/>
        <end position="4378"/>
    </location>
</feature>
<dbReference type="InterPro" id="IPR023213">
    <property type="entry name" value="CAT-like_dom_sf"/>
</dbReference>
<dbReference type="GO" id="GO:0005737">
    <property type="term" value="C:cytoplasm"/>
    <property type="evidence" value="ECO:0007669"/>
    <property type="project" value="TreeGrafter"/>
</dbReference>
<dbReference type="FunFam" id="3.30.300.30:FF:000015">
    <property type="entry name" value="Nonribosomal peptide synthase SidD"/>
    <property type="match status" value="5"/>
</dbReference>
<dbReference type="PANTHER" id="PTHR45527:SF1">
    <property type="entry name" value="FATTY ACID SYNTHASE"/>
    <property type="match status" value="1"/>
</dbReference>
<evidence type="ECO:0000259" key="6">
    <source>
        <dbReference type="PROSITE" id="PS50075"/>
    </source>
</evidence>
<dbReference type="InterPro" id="IPR042099">
    <property type="entry name" value="ANL_N_sf"/>
</dbReference>
<dbReference type="Pfam" id="PF00550">
    <property type="entry name" value="PP-binding"/>
    <property type="match status" value="7"/>
</dbReference>
<organism evidence="7 8">
    <name type="scientific">Lasiodiplodia theobromae</name>
    <dbReference type="NCBI Taxonomy" id="45133"/>
    <lineage>
        <taxon>Eukaryota</taxon>
        <taxon>Fungi</taxon>
        <taxon>Dikarya</taxon>
        <taxon>Ascomycota</taxon>
        <taxon>Pezizomycotina</taxon>
        <taxon>Dothideomycetes</taxon>
        <taxon>Dothideomycetes incertae sedis</taxon>
        <taxon>Botryosphaeriales</taxon>
        <taxon>Botryosphaeriaceae</taxon>
        <taxon>Lasiodiplodia</taxon>
    </lineage>
</organism>
<dbReference type="Pfam" id="PF00668">
    <property type="entry name" value="Condensation"/>
    <property type="match status" value="6"/>
</dbReference>
<dbReference type="InterPro" id="IPR020806">
    <property type="entry name" value="PKS_PP-bd"/>
</dbReference>
<evidence type="ECO:0000256" key="1">
    <source>
        <dbReference type="ARBA" id="ARBA00022450"/>
    </source>
</evidence>
<feature type="region of interest" description="Disordered" evidence="5">
    <location>
        <begin position="4274"/>
        <end position="4302"/>
    </location>
</feature>
<evidence type="ECO:0000313" key="7">
    <source>
        <dbReference type="EMBL" id="KAF9630923.1"/>
    </source>
</evidence>
<sequence length="6081" mass="663961">MLLHQLFEQQVLQHPERVAVEFRDRRLTYGHLNDSANRLAAYIRFTGTLKSGTVALSLDKGPLVVVAVLAVLKAGLAWVPLPTDAPRLRIQKILEISQAGLVLTSQDTLHLTDGLTTNLVLDDLETDRKIQQQASTNLPATVSPDDLCHVIFTSGSTGIPKGVMIEHRAVFHNARVLAELFALHEHTRTLQFAAYTFDVFGLDLFMTFFAGGCLVMGNVSDMMSDLTGFVNHTHVNYAQLTPTVISLLDPTSVPSLEVLASSGEPLTAEIVQQWRHRVRLINAYGPTETIVCTVQDMTAGDLAEPQIIGTAIKGSEVLVMLEGCAEEAPLGTVGEICVGGIQLFRSYLGVDHSHSGFFFRRGSQKFYRTGDFGVVTQLSGAHNVIRCLGRQDSQVKVHGVRVDLGDVESAIGSHAVTRHCISLAPKSGPLQGRLAAVLTVDHVGGNWEQITTGVPEMNVLQPTESVQRERLRGLVACVQEMVPPQAVPSIWWIVDKFPLTVSGKLDRISVQRWLEGMTKQDYTQLMQAWHTEQEDSATSSGSVAIQRRLVGLCSRVLGVDVIAVNPHAPMLHIGFDSLTIIQLVSLARREGIDLNVQQALRESSISQLSASLSRERPTTARTGQSIDEEPFSLAPEGADLQELKASVAEQCHVAPDDVLDVYPCTQLQSGMMALAARRSDAYICVMSFLLSPKVDKTRFEVAWEQLQSGVPLLQNRIVHGLGAGGLLQATIRHRITPISDDVFNSTMSFGDSLCRGRVVWDDTAHAWKFIMKIHHSLFDGWTKGLMLLELKKIYESRDLPAPTVTPFKRVVAYLVEDINSNGKKHSLFWRHYLDGCDVTDFPRMTLKWTGELTSHRTLIHDINVDTSTTTKKFQVTATSVIQAAWALVLGKHTGTDDVAFGSTLSGRNLPVEDVDRIIGPTMTTVPCRVRWDRSTTLRSFLEQLHRHSVELISHQHYGLQDIASLGQDAKNACSFRSILVVQPDDTSADNLSDFIREEEHLGSDVLRTYPLAIEYIPLDSKSARIKAHYDENVVQKEMLLWVIRHFESALRKFGFADPEVAVADIEVMDRAEVEQVLALSRSHSPKIDRCLHELVQEAVDNFPDYVAIRQFSPPKTVSYRELGRLSNSLSRRLSHLYNVGVGDIVPLAFEKSALAIIAMMAVLKAGAAYVLLDASQPVQRLQQMTRLLKSRLTLCSSRCFPAMQNVGGQALEINDECLSETGLDLDPTNIHHMPASPCDLAVVFFTSGSTGQPKGVASSHSAVSTAMSHFARMLRIVPGLRVFQFTTFTFDMGLKDIYCTLLSGGCICLPDEQDRLNPEAMREMDVNVAFLTPSIAETIEVEDVPNLQILNLGGERATASVIRKWADRVRLINSYGPTETVACLTAADWLTHDANPDHIGQAVTGQMWIVQRNSTGCIVPSPIGCVGEIAIAGFTVARGYLNDPVKSGEAFVEPPEWMWPAVAGSRLYLTGDLGMREPSGDVRYVGRNDRQVKIHGIRIEPTEAEHHLRRLGGIFTSAIVDSARLTEAESSLSLVAFVLVHGGRDEQETSAVIVDPEFVPVDFYTACQDAQVRLAERIPRHLVPKYFIPVHHFPLSSSSKTDRRRLRDALENDAHGDHHVAMNSTRGASERLPPQTKLERCVCEAWKMVLSAETPFGLNDDFFRVGGDSFAVIKLVLVCRKKGLQLSAADVYDRPTLARMAAAAVELPVAEKTKTGEAETPDPFSLLPGSVESLLVEAAQVCDVDVEEIEDMYPASPFQEGLAAVNLHTKSAYMARWVYHLPGSADLDRLRTAMEFVIARNPILRTTLAHLSCGTTQVVLKYGSWTTKGHEEDAGIEGNRLFAYSLSRTDRGDTCLQIDMHHVLYDEWTVGFFLDDLVHNYSTPGSERQGRPGYAKFIRHLANTDYEASAAFWRGNLEHTSPSNFPRAPQSGRLPQTRAAVQSADQICLEESNRSAITPAVVSAAALAVLLSSYAQTEDVVFGVTLSGRHVPGLEEVAGPTISTVPLRLKKTGGGEQSTTTAADFLALVQSKMRALQDHHHFGLRRIRQLGGEGCRSACAFRTLLVVQQDARRRARAAGVLLDLRPVDEETSMSLNYGLVVLLCTDHATGSARFRIEYDPDSIAEQQARRFLRQLTEIARRLSSMQGTLGAIKADCGEGFEQPMQTEPQNGDVGSHGGKTALQTASQSRLRHIWANAMNLPPESIGASDTIYGLGGDSMTLIKLLYGARKKGFRLVVGGEVNQFTTLADMSRSLEEASRRLEPEGPARFSLVKGMSEQECIEDAAAKCNVDAARVEDVYPCTSLQEGLMALSSREAGSYVAQNCFKILGTDVDMNRLQSAILRVWHAEPILRTRIFVGAKLTTFQAVIRGDVGICQHGHALHEFLARDREIPFEYGQPLSRFALVDDGRGQAHLVLSQHHAVSDGWATNLLVNAIKREYGGAGQLNRVNRMPSFVKFVGSTQHSSEAALFWKTVLDGASATEFPHSRKNDGFRAAAWASTACSIARARGTALPTVLEAAWGLVLGRHAASDDVCFGTVRSGRTAAVPEIDSLMGPAIVTVPRRLKPQAALSVAQYLEQVYYQAAQALPFEQLGLQRIRELGEDARNACSFRTLLIIQPEQPALQDEPGGLALEQVDVESMVGTYALSTYCLLGEDGELTIRINYDDGVVCEGEVRWIAYHFCQAATQLAERAGGLVGDVDLCGDEDRKQIACWNASKVDATEQRIEEAFRQRLGQWTGLSAVDGHDRRLTYAELDGAARGIAQLLRDRGVRCGDLVLVCMEKSALMVAALLGVFMAGAGYIPLAIDNPVDRLKSIVGQAPAQMLLCSRQQEPLCRALAPAAAAVLDTGVPKGVMLSHTALSTRMLAQGSRLGYRPGTRTLQFCSYAFDCSLTEMFMTLLHGGCVCVPTEEQRLTSLAAVINAERIDMAVLTATVVGGMLQHPDRVPGLSTLMLVGEPVTQHIVDAWSGRVRVINDYGPTEACVDAVINVGVGRDTDPANIGHPVAAYAWVVDAADRAKLAPVGCPGELLLAGPTLAVGYAGDTARTDAVFLPAARFPWARRDVARLYATGDVVRQQPDGSLVFVARNDTQAKLRGLRVELREIEFLLEKADHIAAAVADVVAGQALVAFVAVESGARVRPAVRAALDGLRAALPRYMVPQAVLPLASIPMTVSGKTDRSALRRLYDQAARSDLVSSSLSSECRAPETAAQATLRRLWADVLAVDADMIGINADFVVLGGNSVAAIQLSAHARAEGISLPARCIFQHPVLEQMALHMAQLQPQAAEPMPSMHRRQIGETYRIANIEDVYPCTPLQAGLIALTLRQPRAYVATEQFLLAPSTDVARFKAAWDAVYRRHEMLRTRLCQVDDNMVQVVCSGDAVPWSSPDEEEDMGLGSPLVRFSLQGRCFRLTRHHSIYDGWSSRLLWDDVQRAYTTGRDPPPRPPFRAYVQHLLGLDRDAATSFWAKELAGADADHYPRLPPGRPWAETSQSVELVTTFAEDFKRTLAFSNVARAAWALVLAVRGRRPAPTHDVCFGAVASGRMEPVLAVEDMAGPTLATVPVRVRIDMAEPVRAYLSRIGQNALETAPCEHVGLRAIAGASRDAEAACRFANLLVVQPPDSPTAAAATPLCRPVEAAGGTGMMLQPYGIVLECCELADGRGLRAEASFDDGLISRQEMRGLLDHFSRAVGLLVDPAHGASSVAALVRNLTTAGDYSQMLSFNGPPLPRLPICLHELVEESARLHPQRVAVLARDQTLSYAELDRAASRLAAHLQRRFGVGPRKLVPLCFEKSSYMVIAMLAVLKAGGGYVPLDPSHPGARLRQVHEQTGADLVLVSAAQQRRVVDELVGASVFVVDAAACRERASGGGTPEPCTGPHDVAYVIFTSGSTGRPKGVVMEHGSVSRSMTQYGRVFGYRREKPFRTLQFSSYAFDVSVAEVFATLAFGGAVCVPADDERLSNLPGVVASMQVGVAFLTPTMAGAMRPEEAPSLELLCLTGEARTPSAVRAWTSWASSAAQRRLFDAYGPTEAAVHCCAARVERDTPPNNIGSPFGGQLWIVDAEDHTRLLPVGCAGELVISGATLARGYLNNAEETAKAFIDHVSWLEDGEARRIYKTGDVGRFACDGTIEFLGRKDGRQVKLHGVRVELSDVEAALQSCEAAVSNVMAARVSIAGNESLVAFVQTPEIMAMAQHADDERPELIAPSPPPSLKSWIRATLGSLRRLLPAYMIPSLLLPVPVWPRTTSGKTDRRMLCNAASSLVAGVLSLYQAAGSAEPEKSERGATLNRAERAKSKQKMLGSNRTSVAETHDQVADSWRRALRRDSEIRIMAEDDFFAAGGDSVSAIFLVAELRRKNMHITVSDVYRCRSLGDMVDLVLSAHEDDDCVGATTKPFSLLQQPAGSQLQHLLDDAASQLGIDSNSIEDMYPCTPLQNGIMFLSERVTGSYHGHFRLLMPRKLDVNRLYHAFEKLVEMHDILRTRIIFDRSFGGLQVVLSSAAHLKTLRKFTEREKTTAFRYGSPLYRYTLTAGGDGIYLELVCHHSMYDGWSLPLLVEDLRCLYHDIDFSPDPTTPFKDMVAYACNPSIIRAAEEFWDVYLDGAAVSNFPEVADRVHHSIRATAYHERAVTAIEKKASQRITMATILAAAWSIVVSRHAGSSDVCFGVLLSGRNAPVAGIEGIRGPTINTVPFRVVLDPASTTTSAVLEQVQSHMVAMIPHQFIDLAKLRKAFAGARQDFGSLLAIQSAGSSSTDGGGRDFSLGSAPSEKAQVGAMFGEPYPLFLEATTVAGPGNDVLLAAQFDPEILSIGHVERILGQYETAIRLLAGVELGSTLVSEAALLSASDEQCLRDWAGEPIQPEADCVHQMIERFAAAHPEKQAIEGCGEHVTYAQLEQRANSLADHLLRLGKNVGPGMIVPVWMETSPTAVVALLSILKLGASYVPLDHRLPVARAQSIANDVAADVMLVSKEMSDAASQVVRQISDRGVTVVQVDMEMLETRTTPSFPRAQPSDLAYVIYTSGSTGEPKGVMMEHWALTATVKAQAATYGFDCTTRMFGLASLSWDPSILEIFATLSHGGCLCIPTERERSQDLVGAINRLRADQISTSPAVASLIDLCATPTVKVIALGGEVVREENIRNAHEAGVRLFNIYGPSEACIDAIVHRNVVPGVDTRNIGRPMSSQVWIVDPGNPRRLVPPGCVGEIALSGTLARGYLNDAVKTASRFVTDCPYASPVYLTGDLGRHHVDGSVYFLGRKDRQVKLNGQRVELGEIDDAIRTLCPGTQVAVDYFSTTGDAKKRLVVFSSSSPSSPPPERGDRGRALVQVESRLRPESGEFQLLQARLKNKLPRYMVPRIFITVSYLPLSNADKVDFHALRAAYTRWEEKSAASVDQDAEFPPPSPPSTPSLTTAATMLRSMWASVIGCPEQSIRAHDDIFDLGADSLTVLKLATLARTKGISMSVADVYASPTLLHMARLVPSSVADESSPVGDNLECPPKFSLLPDFIRKRLLEKGTESDNEVIDAYPCTTIQTTSLIQGQKRHKAHYAWFLLQIKGSADELHLRKACGLLSERHSALRTTFRIIDGQFIQQLHKRPRIDFQKLEPCDSVEAFCSLLDQNVPNPVNFDQVLTRYRIAEYADGRGYLLAIGMSHAQYDGFCWSTILNDLQQASMSNGGGKPSPPFSRFIGHMLQTSRDVRTQSFWRDLLHGCTMTTFTGPAEQTHLRRVLDRKHVGILPRYDTRPGNATFAMIVKSAWAIVLSCLSGSADVTFGSLVFGRDPEVAGVGEMVGACINVVPNRVSLADGRENWTASDLLEHVRRQQVEMGPFETTPLPTICRSADWPSTTRFGSIVQHQNIDESVFASTGTMDPASSSSDKWNYLGNASYPGVCDDVIDCWITTVPLPDETRLEFAYNRSSISDDVAASITSHLCDTVRAIYEDPRRRLSSLRPPRELNSLVRIRLNGNETPQAVAEAERDDHGSVPEGERQNHLMNRLRELWSKVLPLPESSASSSRCIIDDNDISFFAIGGDSGSAMQLAAICESEGLELGVQGVFDCPTRRLQAARLLACGHQTKAKEKIELIFEPKLG</sequence>
<evidence type="ECO:0000256" key="4">
    <source>
        <dbReference type="ARBA" id="ARBA00029454"/>
    </source>
</evidence>
<dbReference type="Gene3D" id="3.30.559.30">
    <property type="entry name" value="Nonribosomal peptide synthetase, condensation domain"/>
    <property type="match status" value="6"/>
</dbReference>
<feature type="compositionally biased region" description="Basic and acidic residues" evidence="5">
    <location>
        <begin position="1611"/>
        <end position="1620"/>
    </location>
</feature>
<evidence type="ECO:0000313" key="8">
    <source>
        <dbReference type="Proteomes" id="UP000627934"/>
    </source>
</evidence>
<reference evidence="7" key="2">
    <citation type="journal article" date="2018" name="DNA Res.">
        <title>Comparative genome and transcriptome analyses reveal adaptations to opportunistic infections in woody plant degrading pathogens of Botryosphaeriaceae.</title>
        <authorList>
            <person name="Yan J.Y."/>
            <person name="Zhao W.S."/>
            <person name="Chen Z."/>
            <person name="Xing Q.K."/>
            <person name="Zhang W."/>
            <person name="Chethana K.W.T."/>
            <person name="Xue M.F."/>
            <person name="Xu J.P."/>
            <person name="Phillips A.J.L."/>
            <person name="Wang Y."/>
            <person name="Liu J.H."/>
            <person name="Liu M."/>
            <person name="Zhou Y."/>
            <person name="Jayawardena R.S."/>
            <person name="Manawasinghe I.S."/>
            <person name="Huang J.B."/>
            <person name="Qiao G.H."/>
            <person name="Fu C.Y."/>
            <person name="Guo F.F."/>
            <person name="Dissanayake A.J."/>
            <person name="Peng Y.L."/>
            <person name="Hyde K.D."/>
            <person name="Li X.H."/>
        </authorList>
    </citation>
    <scope>NUCLEOTIDE SEQUENCE</scope>
    <source>
        <strain evidence="7">CSS-01s</strain>
    </source>
</reference>
<dbReference type="InterPro" id="IPR000873">
    <property type="entry name" value="AMP-dep_synth/lig_dom"/>
</dbReference>
<dbReference type="Gene3D" id="3.30.300.30">
    <property type="match status" value="5"/>
</dbReference>
<dbReference type="NCBIfam" id="TIGR01733">
    <property type="entry name" value="AA-adenyl-dom"/>
    <property type="match status" value="2"/>
</dbReference>
<dbReference type="NCBIfam" id="NF003417">
    <property type="entry name" value="PRK04813.1"/>
    <property type="match status" value="6"/>
</dbReference>
<dbReference type="GO" id="GO:0016874">
    <property type="term" value="F:ligase activity"/>
    <property type="evidence" value="ECO:0007669"/>
    <property type="project" value="UniProtKB-KW"/>
</dbReference>
<dbReference type="SUPFAM" id="SSF56801">
    <property type="entry name" value="Acetyl-CoA synthetase-like"/>
    <property type="match status" value="5"/>
</dbReference>
<dbReference type="GO" id="GO:0043041">
    <property type="term" value="P:amino acid activation for nonribosomal peptide biosynthetic process"/>
    <property type="evidence" value="ECO:0007669"/>
    <property type="project" value="TreeGrafter"/>
</dbReference>
<dbReference type="InterPro" id="IPR045851">
    <property type="entry name" value="AMP-bd_C_sf"/>
</dbReference>